<dbReference type="InterPro" id="IPR050109">
    <property type="entry name" value="HTH-type_TetR-like_transc_reg"/>
</dbReference>
<protein>
    <submittedName>
        <fullName evidence="6">AcrR family transcriptional regulator</fullName>
    </submittedName>
</protein>
<dbReference type="EMBL" id="JADBEM010000001">
    <property type="protein sequence ID" value="MBE1603979.1"/>
    <property type="molecule type" value="Genomic_DNA"/>
</dbReference>
<proteinExistence type="predicted"/>
<evidence type="ECO:0000313" key="7">
    <source>
        <dbReference type="Proteomes" id="UP000638648"/>
    </source>
</evidence>
<evidence type="ECO:0000256" key="4">
    <source>
        <dbReference type="PROSITE-ProRule" id="PRU00335"/>
    </source>
</evidence>
<dbReference type="Pfam" id="PF21597">
    <property type="entry name" value="TetR_C_43"/>
    <property type="match status" value="1"/>
</dbReference>
<dbReference type="PANTHER" id="PTHR30055">
    <property type="entry name" value="HTH-TYPE TRANSCRIPTIONAL REGULATOR RUTR"/>
    <property type="match status" value="1"/>
</dbReference>
<gene>
    <name evidence="6" type="ORF">HEB94_000827</name>
</gene>
<dbReference type="Pfam" id="PF00440">
    <property type="entry name" value="TetR_N"/>
    <property type="match status" value="1"/>
</dbReference>
<dbReference type="SUPFAM" id="SSF48498">
    <property type="entry name" value="Tetracyclin repressor-like, C-terminal domain"/>
    <property type="match status" value="1"/>
</dbReference>
<dbReference type="SUPFAM" id="SSF46689">
    <property type="entry name" value="Homeodomain-like"/>
    <property type="match status" value="1"/>
</dbReference>
<dbReference type="InterPro" id="IPR036271">
    <property type="entry name" value="Tet_transcr_reg_TetR-rel_C_sf"/>
</dbReference>
<keyword evidence="3" id="KW-0804">Transcription</keyword>
<name>A0A927R791_9ACTN</name>
<feature type="domain" description="HTH tetR-type" evidence="5">
    <location>
        <begin position="6"/>
        <end position="65"/>
    </location>
</feature>
<reference evidence="6" key="1">
    <citation type="submission" date="2020-10" db="EMBL/GenBank/DDBJ databases">
        <title>Sequencing the genomes of 1000 actinobacteria strains.</title>
        <authorList>
            <person name="Klenk H.-P."/>
        </authorList>
    </citation>
    <scope>NUCLEOTIDE SEQUENCE</scope>
    <source>
        <strain evidence="6">DSM 45354</strain>
    </source>
</reference>
<dbReference type="InterPro" id="IPR001647">
    <property type="entry name" value="HTH_TetR"/>
</dbReference>
<evidence type="ECO:0000256" key="1">
    <source>
        <dbReference type="ARBA" id="ARBA00023015"/>
    </source>
</evidence>
<dbReference type="GO" id="GO:0003700">
    <property type="term" value="F:DNA-binding transcription factor activity"/>
    <property type="evidence" value="ECO:0007669"/>
    <property type="project" value="TreeGrafter"/>
</dbReference>
<evidence type="ECO:0000259" key="5">
    <source>
        <dbReference type="PROSITE" id="PS50977"/>
    </source>
</evidence>
<dbReference type="GO" id="GO:0000976">
    <property type="term" value="F:transcription cis-regulatory region binding"/>
    <property type="evidence" value="ECO:0007669"/>
    <property type="project" value="TreeGrafter"/>
</dbReference>
<dbReference type="InterPro" id="IPR049445">
    <property type="entry name" value="TetR_SbtR-like_C"/>
</dbReference>
<dbReference type="InterPro" id="IPR009057">
    <property type="entry name" value="Homeodomain-like_sf"/>
</dbReference>
<evidence type="ECO:0000256" key="3">
    <source>
        <dbReference type="ARBA" id="ARBA00023163"/>
    </source>
</evidence>
<dbReference type="AlphaFoldDB" id="A0A927R791"/>
<dbReference type="Proteomes" id="UP000638648">
    <property type="component" value="Unassembled WGS sequence"/>
</dbReference>
<keyword evidence="7" id="KW-1185">Reference proteome</keyword>
<dbReference type="Gene3D" id="1.10.357.10">
    <property type="entry name" value="Tetracycline Repressor, domain 2"/>
    <property type="match status" value="1"/>
</dbReference>
<dbReference type="RefSeq" id="WP_238361411.1">
    <property type="nucleotide sequence ID" value="NZ_BAABJL010000020.1"/>
</dbReference>
<organism evidence="6 7">
    <name type="scientific">Actinopolymorpha pittospori</name>
    <dbReference type="NCBI Taxonomy" id="648752"/>
    <lineage>
        <taxon>Bacteria</taxon>
        <taxon>Bacillati</taxon>
        <taxon>Actinomycetota</taxon>
        <taxon>Actinomycetes</taxon>
        <taxon>Propionibacteriales</taxon>
        <taxon>Actinopolymorphaceae</taxon>
        <taxon>Actinopolymorpha</taxon>
    </lineage>
</organism>
<evidence type="ECO:0000313" key="6">
    <source>
        <dbReference type="EMBL" id="MBE1603979.1"/>
    </source>
</evidence>
<feature type="DNA-binding region" description="H-T-H motif" evidence="4">
    <location>
        <begin position="28"/>
        <end position="47"/>
    </location>
</feature>
<accession>A0A927R791</accession>
<dbReference type="PRINTS" id="PR00455">
    <property type="entry name" value="HTHTETR"/>
</dbReference>
<keyword evidence="2 4" id="KW-0238">DNA-binding</keyword>
<keyword evidence="1" id="KW-0805">Transcription regulation</keyword>
<dbReference type="PANTHER" id="PTHR30055:SF234">
    <property type="entry name" value="HTH-TYPE TRANSCRIPTIONAL REGULATOR BETI"/>
    <property type="match status" value="1"/>
</dbReference>
<comment type="caution">
    <text evidence="6">The sequence shown here is derived from an EMBL/GenBank/DDBJ whole genome shotgun (WGS) entry which is preliminary data.</text>
</comment>
<evidence type="ECO:0000256" key="2">
    <source>
        <dbReference type="ARBA" id="ARBA00023125"/>
    </source>
</evidence>
<dbReference type="PROSITE" id="PS50977">
    <property type="entry name" value="HTH_TETR_2"/>
    <property type="match status" value="1"/>
</dbReference>
<sequence>MRADAKRNVDAVLEAAKTAFTMTGVHTPVREIAAMAGVGTGTLYRHFPLRADLVSAVFRRELDACAEAAAALASTYEPIEALERWLAHYVELLSTKRGLITAMHSDAPTYESLTECFQDPLRPALRLLLDNASRAGLIRPDVETDDLLQGVAALCLLNTAQTQRMVALLVAGLRNAPPGPPSTATRPGR</sequence>